<dbReference type="Pfam" id="PF01569">
    <property type="entry name" value="PAP2"/>
    <property type="match status" value="1"/>
</dbReference>
<protein>
    <submittedName>
        <fullName evidence="2">Phosphatase PAP2 family protein</fullName>
    </submittedName>
</protein>
<dbReference type="EMBL" id="JAFMPP010000011">
    <property type="protein sequence ID" value="MBO0663513.1"/>
    <property type="molecule type" value="Genomic_DNA"/>
</dbReference>
<keyword evidence="3" id="KW-1185">Reference proteome</keyword>
<evidence type="ECO:0000259" key="1">
    <source>
        <dbReference type="SMART" id="SM00014"/>
    </source>
</evidence>
<evidence type="ECO:0000313" key="2">
    <source>
        <dbReference type="EMBL" id="MBO0663513.1"/>
    </source>
</evidence>
<name>A0A939JT17_9HYPH</name>
<feature type="domain" description="Phosphatidic acid phosphatase type 2/haloperoxidase" evidence="1">
    <location>
        <begin position="158"/>
        <end position="277"/>
    </location>
</feature>
<evidence type="ECO:0000313" key="3">
    <source>
        <dbReference type="Proteomes" id="UP000664122"/>
    </source>
</evidence>
<sequence length="441" mass="47036">MTTGENIVAQTEAAANIISGQLFQGHATAIGRDVLRKNDELAVWINNHATAAEQTRALQAAQEDAWDDASMTEYDGLGQELGKVYLAGRLKNELPLNAKLLNIDDGLDGAFLDTGDYGKDLTLAKDTYFYPRPFVPTDANTAPTAGDAPACNPANINARDLASFRKGEPWATATGNLKIKRLATQDDTSGEFGKPSIKLDAEYGDWDMCSEPSFPSGHTADAYNVGITLATLLPEVAPYILARASESGNARVVLGVHYPLDVIGGRIIAEAGIAYRWSDPEFRKTVLLPARQELLSYIQEKTGKTVAQLVAEQKNYTNNPYGGEKMPGGSDQTVSDCASALRVYKERLTYGIPAATKTAKFEVPAGAENLLLTTYPSLTDKQRRAVLAMTASTTAGPLDSHAAGWARLDLAAAMSAAVTVGSNGQVTKVDATACQASVKRS</sequence>
<gene>
    <name evidence="2" type="ORF">J1C48_13065</name>
</gene>
<dbReference type="SMART" id="SM00014">
    <property type="entry name" value="acidPPc"/>
    <property type="match status" value="1"/>
</dbReference>
<dbReference type="Proteomes" id="UP000664122">
    <property type="component" value="Unassembled WGS sequence"/>
</dbReference>
<dbReference type="RefSeq" id="WP_207258305.1">
    <property type="nucleotide sequence ID" value="NZ_JAFMPP010000011.1"/>
</dbReference>
<accession>A0A939JT17</accession>
<dbReference type="SUPFAM" id="SSF48317">
    <property type="entry name" value="Acid phosphatase/Vanadium-dependent haloperoxidase"/>
    <property type="match status" value="1"/>
</dbReference>
<comment type="caution">
    <text evidence="2">The sequence shown here is derived from an EMBL/GenBank/DDBJ whole genome shotgun (WGS) entry which is preliminary data.</text>
</comment>
<dbReference type="AlphaFoldDB" id="A0A939JT17"/>
<dbReference type="Gene3D" id="1.20.144.10">
    <property type="entry name" value="Phosphatidic acid phosphatase type 2/haloperoxidase"/>
    <property type="match status" value="1"/>
</dbReference>
<dbReference type="InterPro" id="IPR000326">
    <property type="entry name" value="PAP2/HPO"/>
</dbReference>
<proteinExistence type="predicted"/>
<organism evidence="2 3">
    <name type="scientific">Jiella flava</name>
    <dbReference type="NCBI Taxonomy" id="2816857"/>
    <lineage>
        <taxon>Bacteria</taxon>
        <taxon>Pseudomonadati</taxon>
        <taxon>Pseudomonadota</taxon>
        <taxon>Alphaproteobacteria</taxon>
        <taxon>Hyphomicrobiales</taxon>
        <taxon>Aurantimonadaceae</taxon>
        <taxon>Jiella</taxon>
    </lineage>
</organism>
<reference evidence="2" key="1">
    <citation type="submission" date="2021-03" db="EMBL/GenBank/DDBJ databases">
        <title>Whole genome sequence of Jiella sp. CQZ9-1.</title>
        <authorList>
            <person name="Tuo L."/>
        </authorList>
    </citation>
    <scope>NUCLEOTIDE SEQUENCE</scope>
    <source>
        <strain evidence="2">CQZ9-1</strain>
    </source>
</reference>
<dbReference type="InterPro" id="IPR036938">
    <property type="entry name" value="PAP2/HPO_sf"/>
</dbReference>